<keyword evidence="9" id="KW-1185">Reference proteome</keyword>
<evidence type="ECO:0000256" key="4">
    <source>
        <dbReference type="PROSITE-ProRule" id="PRU00175"/>
    </source>
</evidence>
<dbReference type="InterPro" id="IPR001841">
    <property type="entry name" value="Znf_RING"/>
</dbReference>
<dbReference type="SMART" id="SM00184">
    <property type="entry name" value="RING"/>
    <property type="match status" value="1"/>
</dbReference>
<dbReference type="PROSITE" id="PS00518">
    <property type="entry name" value="ZF_RING_1"/>
    <property type="match status" value="1"/>
</dbReference>
<dbReference type="PROSITE" id="PS50089">
    <property type="entry name" value="ZF_RING_2"/>
    <property type="match status" value="1"/>
</dbReference>
<dbReference type="GO" id="GO:0008270">
    <property type="term" value="F:zinc ion binding"/>
    <property type="evidence" value="ECO:0007669"/>
    <property type="project" value="UniProtKB-KW"/>
</dbReference>
<reference evidence="8 9" key="1">
    <citation type="journal article" date="2024" name="Nat. Commun.">
        <title>Phylogenomics reveals the evolutionary origins of lichenization in chlorophyte algae.</title>
        <authorList>
            <person name="Puginier C."/>
            <person name="Libourel C."/>
            <person name="Otte J."/>
            <person name="Skaloud P."/>
            <person name="Haon M."/>
            <person name="Grisel S."/>
            <person name="Petersen M."/>
            <person name="Berrin J.G."/>
            <person name="Delaux P.M."/>
            <person name="Dal Grande F."/>
            <person name="Keller J."/>
        </authorList>
    </citation>
    <scope>NUCLEOTIDE SEQUENCE [LARGE SCALE GENOMIC DNA]</scope>
    <source>
        <strain evidence="8 9">SAG 2145</strain>
    </source>
</reference>
<evidence type="ECO:0000256" key="3">
    <source>
        <dbReference type="ARBA" id="ARBA00022833"/>
    </source>
</evidence>
<evidence type="ECO:0000256" key="6">
    <source>
        <dbReference type="SAM" id="MobiDB-lite"/>
    </source>
</evidence>
<dbReference type="CDD" id="cd16449">
    <property type="entry name" value="RING-HC"/>
    <property type="match status" value="1"/>
</dbReference>
<gene>
    <name evidence="8" type="ORF">WJX74_006488</name>
</gene>
<organism evidence="8 9">
    <name type="scientific">Apatococcus lobatus</name>
    <dbReference type="NCBI Taxonomy" id="904363"/>
    <lineage>
        <taxon>Eukaryota</taxon>
        <taxon>Viridiplantae</taxon>
        <taxon>Chlorophyta</taxon>
        <taxon>core chlorophytes</taxon>
        <taxon>Trebouxiophyceae</taxon>
        <taxon>Chlorellales</taxon>
        <taxon>Chlorellaceae</taxon>
        <taxon>Apatococcus</taxon>
    </lineage>
</organism>
<evidence type="ECO:0000313" key="9">
    <source>
        <dbReference type="Proteomes" id="UP001438707"/>
    </source>
</evidence>
<comment type="caution">
    <text evidence="8">The sequence shown here is derived from an EMBL/GenBank/DDBJ whole genome shotgun (WGS) entry which is preliminary data.</text>
</comment>
<keyword evidence="3" id="KW-0862">Zinc</keyword>
<keyword evidence="5" id="KW-0175">Coiled coil</keyword>
<dbReference type="Pfam" id="PF13920">
    <property type="entry name" value="zf-C3HC4_3"/>
    <property type="match status" value="1"/>
</dbReference>
<dbReference type="Proteomes" id="UP001438707">
    <property type="component" value="Unassembled WGS sequence"/>
</dbReference>
<evidence type="ECO:0000259" key="7">
    <source>
        <dbReference type="PROSITE" id="PS50089"/>
    </source>
</evidence>
<proteinExistence type="predicted"/>
<keyword evidence="1" id="KW-0479">Metal-binding</keyword>
<dbReference type="EMBL" id="JALJOS010000091">
    <property type="protein sequence ID" value="KAK9816133.1"/>
    <property type="molecule type" value="Genomic_DNA"/>
</dbReference>
<feature type="compositionally biased region" description="Polar residues" evidence="6">
    <location>
        <begin position="33"/>
        <end position="61"/>
    </location>
</feature>
<feature type="coiled-coil region" evidence="5">
    <location>
        <begin position="104"/>
        <end position="138"/>
    </location>
</feature>
<dbReference type="Gene3D" id="3.30.40.10">
    <property type="entry name" value="Zinc/RING finger domain, C3HC4 (zinc finger)"/>
    <property type="match status" value="1"/>
</dbReference>
<evidence type="ECO:0000313" key="8">
    <source>
        <dbReference type="EMBL" id="KAK9816133.1"/>
    </source>
</evidence>
<evidence type="ECO:0000256" key="5">
    <source>
        <dbReference type="SAM" id="Coils"/>
    </source>
</evidence>
<dbReference type="SUPFAM" id="SSF57850">
    <property type="entry name" value="RING/U-box"/>
    <property type="match status" value="1"/>
</dbReference>
<feature type="region of interest" description="Disordered" evidence="6">
    <location>
        <begin position="1"/>
        <end position="83"/>
    </location>
</feature>
<protein>
    <recommendedName>
        <fullName evidence="7">RING-type domain-containing protein</fullName>
    </recommendedName>
</protein>
<name>A0AAW1Q5H9_9CHLO</name>
<accession>A0AAW1Q5H9</accession>
<keyword evidence="2 4" id="KW-0863">Zinc-finger</keyword>
<evidence type="ECO:0000256" key="1">
    <source>
        <dbReference type="ARBA" id="ARBA00022723"/>
    </source>
</evidence>
<sequence>MQLPPALDGPLSPLFSPPPDPGYPMSQPYLPSAPSTPLTQYMSRTGSGDENDGYTQETDMSATEDADVVRGFTPPRRPSPEELRRAQAWMRDLGLDVDGVRAVAEKVQQANEGLSAEKERLEAALESLGASVQDWEDALHTVRMGADDPKGSEAERRCLLRAEEGLQEAVALAQARHEGMREEVVAVDARIGVVQELVGHMHEAPPAPWCPICMTRPVDVVAQPCGHAFCRRCAGKMTQNRRRPCFICRTHCKGTLALHFS</sequence>
<feature type="domain" description="RING-type" evidence="7">
    <location>
        <begin position="210"/>
        <end position="249"/>
    </location>
</feature>
<dbReference type="InterPro" id="IPR013083">
    <property type="entry name" value="Znf_RING/FYVE/PHD"/>
</dbReference>
<dbReference type="InterPro" id="IPR017907">
    <property type="entry name" value="Znf_RING_CS"/>
</dbReference>
<dbReference type="AlphaFoldDB" id="A0AAW1Q5H9"/>
<evidence type="ECO:0000256" key="2">
    <source>
        <dbReference type="ARBA" id="ARBA00022771"/>
    </source>
</evidence>